<keyword evidence="1" id="KW-0175">Coiled coil</keyword>
<protein>
    <recommendedName>
        <fullName evidence="4">Phage protein</fullName>
    </recommendedName>
</protein>
<evidence type="ECO:0008006" key="4">
    <source>
        <dbReference type="Google" id="ProtNLM"/>
    </source>
</evidence>
<sequence length="67" mass="7662">MMFALDFVLGLILGAAITALAAMALFSYREYQRETAAEMEKLSKRLNETQAMINQTEMERRIHGNNH</sequence>
<organism evidence="2 3">
    <name type="scientific">Massilicoli timonensis</name>
    <dbReference type="NCBI Taxonomy" id="2015901"/>
    <lineage>
        <taxon>Bacteria</taxon>
        <taxon>Bacillati</taxon>
        <taxon>Bacillota</taxon>
        <taxon>Erysipelotrichia</taxon>
        <taxon>Erysipelotrichales</taxon>
        <taxon>Erysipelotrichaceae</taxon>
        <taxon>Massilicoli</taxon>
    </lineage>
</organism>
<dbReference type="Proteomes" id="UP001524435">
    <property type="component" value="Unassembled WGS sequence"/>
</dbReference>
<evidence type="ECO:0000256" key="1">
    <source>
        <dbReference type="SAM" id="Coils"/>
    </source>
</evidence>
<name>A0ABT1SKN0_9FIRM</name>
<reference evidence="2 3" key="1">
    <citation type="submission" date="2022-06" db="EMBL/GenBank/DDBJ databases">
        <title>Isolation of gut microbiota from human fecal samples.</title>
        <authorList>
            <person name="Pamer E.G."/>
            <person name="Barat B."/>
            <person name="Waligurski E."/>
            <person name="Medina S."/>
            <person name="Paddock L."/>
            <person name="Mostad J."/>
        </authorList>
    </citation>
    <scope>NUCLEOTIDE SEQUENCE [LARGE SCALE GENOMIC DNA]</scope>
    <source>
        <strain evidence="2 3">DFI.6.1</strain>
    </source>
</reference>
<proteinExistence type="predicted"/>
<gene>
    <name evidence="2" type="ORF">NE663_05865</name>
</gene>
<dbReference type="RefSeq" id="WP_256197713.1">
    <property type="nucleotide sequence ID" value="NZ_JANGCH010000006.1"/>
</dbReference>
<feature type="coiled-coil region" evidence="1">
    <location>
        <begin position="32"/>
        <end position="59"/>
    </location>
</feature>
<evidence type="ECO:0000313" key="3">
    <source>
        <dbReference type="Proteomes" id="UP001524435"/>
    </source>
</evidence>
<comment type="caution">
    <text evidence="2">The sequence shown here is derived from an EMBL/GenBank/DDBJ whole genome shotgun (WGS) entry which is preliminary data.</text>
</comment>
<keyword evidence="3" id="KW-1185">Reference proteome</keyword>
<accession>A0ABT1SKN0</accession>
<dbReference type="EMBL" id="JANGCH010000006">
    <property type="protein sequence ID" value="MCQ5121786.1"/>
    <property type="molecule type" value="Genomic_DNA"/>
</dbReference>
<evidence type="ECO:0000313" key="2">
    <source>
        <dbReference type="EMBL" id="MCQ5121786.1"/>
    </source>
</evidence>